<name>A0ABP0NWV6_9DINO</name>
<proteinExistence type="predicted"/>
<dbReference type="Proteomes" id="UP001642484">
    <property type="component" value="Unassembled WGS sequence"/>
</dbReference>
<accession>A0ABP0NWV6</accession>
<organism evidence="2 3">
    <name type="scientific">Durusdinium trenchii</name>
    <dbReference type="NCBI Taxonomy" id="1381693"/>
    <lineage>
        <taxon>Eukaryota</taxon>
        <taxon>Sar</taxon>
        <taxon>Alveolata</taxon>
        <taxon>Dinophyceae</taxon>
        <taxon>Suessiales</taxon>
        <taxon>Symbiodiniaceae</taxon>
        <taxon>Durusdinium</taxon>
    </lineage>
</organism>
<evidence type="ECO:0000313" key="2">
    <source>
        <dbReference type="EMBL" id="CAK9068293.1"/>
    </source>
</evidence>
<reference evidence="2 3" key="1">
    <citation type="submission" date="2024-02" db="EMBL/GenBank/DDBJ databases">
        <authorList>
            <person name="Chen Y."/>
            <person name="Shah S."/>
            <person name="Dougan E. K."/>
            <person name="Thang M."/>
            <person name="Chan C."/>
        </authorList>
    </citation>
    <scope>NUCLEOTIDE SEQUENCE [LARGE SCALE GENOMIC DNA]</scope>
</reference>
<evidence type="ECO:0000256" key="1">
    <source>
        <dbReference type="SAM" id="MobiDB-lite"/>
    </source>
</evidence>
<dbReference type="EMBL" id="CAXAMN010022317">
    <property type="protein sequence ID" value="CAK9068293.1"/>
    <property type="molecule type" value="Genomic_DNA"/>
</dbReference>
<gene>
    <name evidence="2" type="ORF">CCMP2556_LOCUS33542</name>
</gene>
<keyword evidence="3" id="KW-1185">Reference proteome</keyword>
<dbReference type="Gene3D" id="2.120.10.30">
    <property type="entry name" value="TolB, C-terminal domain"/>
    <property type="match status" value="1"/>
</dbReference>
<evidence type="ECO:0000313" key="3">
    <source>
        <dbReference type="Proteomes" id="UP001642484"/>
    </source>
</evidence>
<dbReference type="SUPFAM" id="SSF101898">
    <property type="entry name" value="NHL repeat"/>
    <property type="match status" value="1"/>
</dbReference>
<protein>
    <submittedName>
        <fullName evidence="2">Uncharacterized protein</fullName>
    </submittedName>
</protein>
<feature type="region of interest" description="Disordered" evidence="1">
    <location>
        <begin position="1509"/>
        <end position="1532"/>
    </location>
</feature>
<comment type="caution">
    <text evidence="2">The sequence shown here is derived from an EMBL/GenBank/DDBJ whole genome shotgun (WGS) entry which is preliminary data.</text>
</comment>
<dbReference type="InterPro" id="IPR011042">
    <property type="entry name" value="6-blade_b-propeller_TolB-like"/>
</dbReference>
<sequence length="2227" mass="238898">MTLSWAQWKRGLHCLFRGVVYTLHWEILVQAVITKSSGWELQVTYPVPLDGSLNGSTWSSSPPALPTSFGSLPFFTCQALRPVPGGERWRETLLLLRFQTGQSQGYQELHPQRRPSRLRLHWSQGGAAGVAGYAFARFESCSDLVLETGNLPLLRGCEALEESLDGVVLLELQWEKPLQREEFYDLVLPARAERRRARLGGLGTLRLEVRGEGTGVVAEWGEVPAPELLGAGDALFDELGPVKATPQVFDLNDEVLGLAPWDHQLIVSSSELKVFQVDLLQGPSESSASRSCVELMGSCTPGAVAVLEYPEILLCDRTRLLWLAVDAAAANATEALDGPWRLKGRFGSELAQVDRAGLASCDAVAAGGTDHVFVVDGGNHRVMQLKVTSVASAMASSVLLPPAAQLALKGPLEAIYGNDHYELLVGQQGEGPLPARLWRVRLSDMQLLGFVFVQFSSFTDPNQIPLFEINQLTALGSGGSIWVAGDRLLFRLDIATLRSRDYLDLPASWGQVTVITEYGEVLVLGTDAPAVVEVSLATASLATAPVSLWPLTPQQGIPRVAASSRTVPMAILGTDAASPQLLVLPARLTVTLGGAGITALAPVASGVVAATGEDGSQPAALHLVELPANLCENETAEDLSNSSEDCSWPTLVANLWQAASVEINSLVSEGNQLHAAVMEGGTLNPRASTLDFTVDGQRLLPENATTVAQGEGRLMLTKVPGTLYGLLLPPTGASRFSALTRDADFAPLGFALVSIFGRRVAGPIEVGYLATSDTGGLSSPSAVAYAALPEPCLYVVDTGNHRLLQLEVQGLRYRTHFGESGFAGSDLARLSSPRAVAVGDGYRVYVLDTGNGRLLVLATGDTLGHLTALQSLSLPFAATALTLLPGAGLGVARLWAGGRGARRLARWDLTPPGFWAVSGTSTAQAVAPLYLDVRLSDLQLDLGAAGGLLLTAAPLLAWQLPPGPTSTPAETPETTGVPPLCEATVATRSGARSPRRIDCEFRGAGPGLPSPSVFLKVDHLDSTEESRISLRCATPQGGAAPNLFDVSGWWSLALVVQGGVGRSVRSRLLPVWPQRDGALPVAVTPQLARPLVLVPVGGEVQLGLDLTVRAVLTLGALLVGSSRLPGHVALQLPEGLQLLSADGCSATGCCSCHVPLDASAVRLQADGLYPLTLQLRAPHAPVPTTWRLELHSAGPWQVSGVTESVGVKFTFGRLIPSTWSHFPVLHATPPILGDTLLVVTFRPYTSGAGHVVLVGPETAVLRCRRLALRALSEAPGPPSEWRCWAPRERYVEITVLPEEFSPAVTYRLELEVQHLPGSWVPDEEDQASLFGNASEATPWWRLSFEDVNHTRLATARWIPGYPLWPETFDLALDYLNLPLSLSPGAKSTLAVTISSFQALGLPVYVRLYAPEQVSLLCREGAVVLWPSRFTAAPTAHATCRGIGTLELVIWEALAPDTNYSFQATVTLPNSTNLSIDWWYVTLEAAGVRLGASAPQRPIVVPEAIQAEEDSDVVTTSSAADEDAPAADATEAADATVSELRVERLVVHEAENETTLGPWLLQQTWAETHELLALEILQIQVDGVPLGAVLSAGGSLKLHAPPGFTFPSPFDAASVRALGLAPTRSRVEGNGTATVLHFQDDVESVAMDVSVAVRWAPPEEEAVEPWRLELWSASGKLLAAQGNIGSFDRTVPFRRLWVTSDVHVPGASFEVAVFFAMPAVEGARSLRLEAPPLLSFACAATAATTPAVASGVAGSLQDDVITAAAARPLPPGSCVASQNVLTLHLLSALQPAAVYGFPALARHGATREAPEVTAERVWFGALASSAAAGSRRISSSASMVRLKARELTPVWLHCPRPYYGQESLLFVIFAVGSQAFPSSKLRLSWQTPSSSPSHRFMSCFWQQSLLRRQQWRSPWDLTQVPAVLEEEGTTASTADSLLLASFEGCTGGEEQVTLSLEAPLAPLKSYLLQLAVAHGPEAENATEAETLLTLEVLEDSQGLPRALARSADLRTYALAEEMTLTRWSYSSAFRSAENSLDLEFQPSKTTSESQATMLGFLLQAPPTFLFTQKSCEELVLQRSERVENLQLGRVESKALFLQGMPLCEVLPSPWLFEGGYYQHQLTVYLPPLVGFRQDFRYRVKVSVLNPPLPLDDPVMKRFLREKTSPKFSRSSYLAPALQTWRLSTFLWFSGDRGTGEVPYSLNQKGPLGRPGGLRKLEEVAWKGFEILT</sequence>